<evidence type="ECO:0000313" key="2">
    <source>
        <dbReference type="Proteomes" id="UP000000493"/>
    </source>
</evidence>
<accession>A0A7U4E4Q2</accession>
<keyword evidence="2" id="KW-1185">Reference proteome</keyword>
<dbReference type="KEGG" id="rsi:Runsl_1230"/>
<dbReference type="EMBL" id="CP002859">
    <property type="protein sequence ID" value="AEI47658.1"/>
    <property type="molecule type" value="Genomic_DNA"/>
</dbReference>
<protein>
    <submittedName>
        <fullName evidence="1">Uncharacterized protein</fullName>
    </submittedName>
</protein>
<dbReference type="Proteomes" id="UP000000493">
    <property type="component" value="Chromosome"/>
</dbReference>
<dbReference type="RefSeq" id="WP_013926977.1">
    <property type="nucleotide sequence ID" value="NC_015703.1"/>
</dbReference>
<sequence length="173" mass="19786">MTHLALIEYVENETGQKVPVVIVDYGPVTQDDFEKKVKDGAESQKDWVELFFLFHEMGFNMGVWDENGLRMPYTVGSGVKFLLAEIKKRDKGILPKEWHTGLKAMTLSGALKMLEPFMDEGDPFTFDIDFWRQTGDRIHKLLLTNLTRNPAVQQIPGLEKIKFLTDAIPTNPE</sequence>
<reference evidence="1 2" key="2">
    <citation type="journal article" date="2012" name="Stand. Genomic Sci.">
        <title>Complete genome sequence of the aquatic bacterium Runella slithyformis type strain (LSU 4(T)).</title>
        <authorList>
            <person name="Copeland A."/>
            <person name="Zhang X."/>
            <person name="Misra M."/>
            <person name="Lapidus A."/>
            <person name="Nolan M."/>
            <person name="Lucas S."/>
            <person name="Deshpande S."/>
            <person name="Cheng J.F."/>
            <person name="Tapia R."/>
            <person name="Goodwin L.A."/>
            <person name="Pitluck S."/>
            <person name="Liolios K."/>
            <person name="Pagani I."/>
            <person name="Ivanova N."/>
            <person name="Mikhailova N."/>
            <person name="Pati A."/>
            <person name="Chen A."/>
            <person name="Palaniappan K."/>
            <person name="Land M."/>
            <person name="Hauser L."/>
            <person name="Pan C."/>
            <person name="Jeffries C.D."/>
            <person name="Detter J.C."/>
            <person name="Brambilla E.M."/>
            <person name="Rohde M."/>
            <person name="Djao O.D."/>
            <person name="Goker M."/>
            <person name="Sikorski J."/>
            <person name="Tindall B.J."/>
            <person name="Woyke T."/>
            <person name="Bristow J."/>
            <person name="Eisen J.A."/>
            <person name="Markowitz V."/>
            <person name="Hugenholtz P."/>
            <person name="Kyrpides N.C."/>
            <person name="Klenk H.P."/>
            <person name="Mavromatis K."/>
        </authorList>
    </citation>
    <scope>NUCLEOTIDE SEQUENCE [LARGE SCALE GENOMIC DNA]</scope>
    <source>
        <strain evidence="2">ATCC 29530 / DSM 19594 / LMG 11500 / NCIMB 11436 / LSU 4</strain>
    </source>
</reference>
<evidence type="ECO:0000313" key="1">
    <source>
        <dbReference type="EMBL" id="AEI47658.1"/>
    </source>
</evidence>
<reference evidence="2" key="1">
    <citation type="submission" date="2011-06" db="EMBL/GenBank/DDBJ databases">
        <title>The complete genome of chromosome of Runella slithyformis DSM 19594.</title>
        <authorList>
            <consortium name="US DOE Joint Genome Institute (JGI-PGF)"/>
            <person name="Lucas S."/>
            <person name="Han J."/>
            <person name="Lapidus A."/>
            <person name="Bruce D."/>
            <person name="Goodwin L."/>
            <person name="Pitluck S."/>
            <person name="Peters L."/>
            <person name="Kyrpides N."/>
            <person name="Mavromatis K."/>
            <person name="Ivanova N."/>
            <person name="Ovchinnikova G."/>
            <person name="Zhang X."/>
            <person name="Misra M."/>
            <person name="Detter J.C."/>
            <person name="Tapia R."/>
            <person name="Han C."/>
            <person name="Land M."/>
            <person name="Hauser L."/>
            <person name="Markowitz V."/>
            <person name="Cheng J.-F."/>
            <person name="Hugenholtz P."/>
            <person name="Woyke T."/>
            <person name="Wu D."/>
            <person name="Tindall B."/>
            <person name="Faehrich R."/>
            <person name="Brambilla E."/>
            <person name="Klenk H.-P."/>
            <person name="Eisen J.A."/>
        </authorList>
    </citation>
    <scope>NUCLEOTIDE SEQUENCE [LARGE SCALE GENOMIC DNA]</scope>
    <source>
        <strain evidence="2">ATCC 29530 / DSM 19594 / LMG 11500 / NCIMB 11436 / LSU 4</strain>
    </source>
</reference>
<organism evidence="1 2">
    <name type="scientific">Runella slithyformis (strain ATCC 29530 / DSM 19594 / LMG 11500 / NCIMB 11436 / LSU 4)</name>
    <dbReference type="NCBI Taxonomy" id="761193"/>
    <lineage>
        <taxon>Bacteria</taxon>
        <taxon>Pseudomonadati</taxon>
        <taxon>Bacteroidota</taxon>
        <taxon>Cytophagia</taxon>
        <taxon>Cytophagales</taxon>
        <taxon>Spirosomataceae</taxon>
        <taxon>Runella</taxon>
    </lineage>
</organism>
<dbReference type="AlphaFoldDB" id="A0A7U4E4Q2"/>
<name>A0A7U4E4Q2_RUNSL</name>
<gene>
    <name evidence="1" type="ordered locus">Runsl_1230</name>
</gene>
<proteinExistence type="predicted"/>